<feature type="compositionally biased region" description="Low complexity" evidence="2">
    <location>
        <begin position="212"/>
        <end position="277"/>
    </location>
</feature>
<proteinExistence type="inferred from homology"/>
<feature type="domain" description="CBM2" evidence="4">
    <location>
        <begin position="269"/>
        <end position="378"/>
    </location>
</feature>
<dbReference type="SUPFAM" id="SSF49384">
    <property type="entry name" value="Carbohydrate-binding domain"/>
    <property type="match status" value="1"/>
</dbReference>
<comment type="similarity">
    <text evidence="1">Belongs to the AHA1 family.</text>
</comment>
<dbReference type="InterPro" id="IPR023393">
    <property type="entry name" value="START-like_dom_sf"/>
</dbReference>
<dbReference type="Pfam" id="PF08327">
    <property type="entry name" value="AHSA1"/>
    <property type="match status" value="1"/>
</dbReference>
<feature type="transmembrane region" description="Helical" evidence="3">
    <location>
        <begin position="189"/>
        <end position="208"/>
    </location>
</feature>
<accession>A0A1C5HHM7</accession>
<reference evidence="6" key="1">
    <citation type="submission" date="2016-06" db="EMBL/GenBank/DDBJ databases">
        <authorList>
            <person name="Varghese N."/>
            <person name="Submissions Spin"/>
        </authorList>
    </citation>
    <scope>NUCLEOTIDE SEQUENCE [LARGE SCALE GENOMIC DNA]</scope>
    <source>
        <strain evidence="6">DSM 44983</strain>
    </source>
</reference>
<keyword evidence="3" id="KW-0812">Transmembrane</keyword>
<dbReference type="GO" id="GO:0030247">
    <property type="term" value="F:polysaccharide binding"/>
    <property type="evidence" value="ECO:0007669"/>
    <property type="project" value="UniProtKB-UniRule"/>
</dbReference>
<dbReference type="SUPFAM" id="SSF55961">
    <property type="entry name" value="Bet v1-like"/>
    <property type="match status" value="1"/>
</dbReference>
<name>A0A1C5HHM7_9ACTN</name>
<evidence type="ECO:0000256" key="2">
    <source>
        <dbReference type="SAM" id="MobiDB-lite"/>
    </source>
</evidence>
<dbReference type="InterPro" id="IPR013538">
    <property type="entry name" value="ASHA1/2-like_C"/>
</dbReference>
<evidence type="ECO:0000259" key="4">
    <source>
        <dbReference type="PROSITE" id="PS51173"/>
    </source>
</evidence>
<dbReference type="Gene3D" id="3.30.530.20">
    <property type="match status" value="1"/>
</dbReference>
<dbReference type="GO" id="GO:0005975">
    <property type="term" value="P:carbohydrate metabolic process"/>
    <property type="evidence" value="ECO:0007669"/>
    <property type="project" value="InterPro"/>
</dbReference>
<organism evidence="5 6">
    <name type="scientific">Micromonospora rifamycinica</name>
    <dbReference type="NCBI Taxonomy" id="291594"/>
    <lineage>
        <taxon>Bacteria</taxon>
        <taxon>Bacillati</taxon>
        <taxon>Actinomycetota</taxon>
        <taxon>Actinomycetes</taxon>
        <taxon>Micromonosporales</taxon>
        <taxon>Micromonosporaceae</taxon>
        <taxon>Micromonospora</taxon>
    </lineage>
</organism>
<evidence type="ECO:0000256" key="1">
    <source>
        <dbReference type="ARBA" id="ARBA00006817"/>
    </source>
</evidence>
<keyword evidence="3" id="KW-0472">Membrane</keyword>
<dbReference type="SMART" id="SM00637">
    <property type="entry name" value="CBD_II"/>
    <property type="match status" value="1"/>
</dbReference>
<protein>
    <submittedName>
        <fullName evidence="5">Uncharacterized conserved protein YndB, AHSA1/START domain</fullName>
    </submittedName>
</protein>
<dbReference type="InterPro" id="IPR012291">
    <property type="entry name" value="CBM2_carb-bd_dom_sf"/>
</dbReference>
<dbReference type="PROSITE" id="PS51173">
    <property type="entry name" value="CBM2"/>
    <property type="match status" value="1"/>
</dbReference>
<gene>
    <name evidence="5" type="ORF">GA0070623_1259</name>
</gene>
<dbReference type="AlphaFoldDB" id="A0A1C5HHM7"/>
<dbReference type="Pfam" id="PF00553">
    <property type="entry name" value="CBM_2"/>
    <property type="match status" value="1"/>
</dbReference>
<dbReference type="Gene3D" id="2.60.40.290">
    <property type="match status" value="1"/>
</dbReference>
<evidence type="ECO:0000313" key="5">
    <source>
        <dbReference type="EMBL" id="SCG45516.1"/>
    </source>
</evidence>
<dbReference type="Proteomes" id="UP000198226">
    <property type="component" value="Chromosome I"/>
</dbReference>
<dbReference type="InterPro" id="IPR008965">
    <property type="entry name" value="CBM2/CBM3_carb-bd_dom_sf"/>
</dbReference>
<dbReference type="EMBL" id="LT607752">
    <property type="protein sequence ID" value="SCG45516.1"/>
    <property type="molecule type" value="Genomic_DNA"/>
</dbReference>
<feature type="region of interest" description="Disordered" evidence="2">
    <location>
        <begin position="212"/>
        <end position="280"/>
    </location>
</feature>
<dbReference type="InterPro" id="IPR001919">
    <property type="entry name" value="CBD2"/>
</dbReference>
<dbReference type="GO" id="GO:0004553">
    <property type="term" value="F:hydrolase activity, hydrolyzing O-glycosyl compounds"/>
    <property type="evidence" value="ECO:0007669"/>
    <property type="project" value="InterPro"/>
</dbReference>
<keyword evidence="6" id="KW-1185">Reference proteome</keyword>
<keyword evidence="3" id="KW-1133">Transmembrane helix</keyword>
<evidence type="ECO:0000313" key="6">
    <source>
        <dbReference type="Proteomes" id="UP000198226"/>
    </source>
</evidence>
<sequence length="378" mass="39835">MYHRRRWVVRAVESLAVIEIGTQVDLLHPADRVWRAVTDPELLGRWFADAEPVPGRPDRWRLRTAGLSGFDTDTDVECIDRRTPELIVVRCREGTSDSLLTCSVTPTEAGCRVLVREAVEHGDWPAGQGAGREECYRQALAGRLPALLDWLAFRQVDLRRDSAAPTAVLPAALMADVGRPPARRRRATGLGVGLGVVTLALGLTGWALSRGGPPADPGAAPVVPVPGSTATPGPTRSTATARPTPTPTPSGSATPSRTPSATPSRRAPSPTPTATGSLDARYETVSTRLFGYTGEVVVDNPGGAPTPAWTVRVTLPRGSSAAEVSGADWRQDGQSVTFTGPAVPAGGSQVIRFDVRTADPVTKAPTGCTVDERPCAGL</sequence>
<evidence type="ECO:0000256" key="3">
    <source>
        <dbReference type="SAM" id="Phobius"/>
    </source>
</evidence>